<gene>
    <name evidence="17" type="ORF">EQG66_09030</name>
</gene>
<keyword evidence="5 12" id="KW-0812">Transmembrane</keyword>
<dbReference type="PANTHER" id="PTHR32552">
    <property type="entry name" value="FERRICHROME IRON RECEPTOR-RELATED"/>
    <property type="match status" value="1"/>
</dbReference>
<dbReference type="InterPro" id="IPR010917">
    <property type="entry name" value="TonB_rcpt_CS"/>
</dbReference>
<dbReference type="Gene3D" id="2.40.170.20">
    <property type="entry name" value="TonB-dependent receptor, beta-barrel domain"/>
    <property type="match status" value="1"/>
</dbReference>
<feature type="domain" description="TonB-dependent receptor-like beta-barrel" evidence="15">
    <location>
        <begin position="349"/>
        <end position="755"/>
    </location>
</feature>
<reference evidence="18" key="1">
    <citation type="submission" date="2019-01" db="EMBL/GenBank/DDBJ databases">
        <title>Cytophagaceae bacterium strain CAR-16.</title>
        <authorList>
            <person name="Chen W.-M."/>
        </authorList>
    </citation>
    <scope>NUCLEOTIDE SEQUENCE [LARGE SCALE GENOMIC DNA]</scope>
    <source>
        <strain evidence="18">CHR27</strain>
    </source>
</reference>
<dbReference type="SUPFAM" id="SSF56935">
    <property type="entry name" value="Porins"/>
    <property type="match status" value="1"/>
</dbReference>
<evidence type="ECO:0000256" key="7">
    <source>
        <dbReference type="ARBA" id="ARBA00023004"/>
    </source>
</evidence>
<dbReference type="OrthoDB" id="7208812at2"/>
<keyword evidence="8" id="KW-0406">Ion transport</keyword>
<comment type="subcellular location">
    <subcellularLocation>
        <location evidence="1 12">Cell outer membrane</location>
        <topology evidence="1 12">Multi-pass membrane protein</topology>
    </subcellularLocation>
</comment>
<keyword evidence="10 12" id="KW-0472">Membrane</keyword>
<evidence type="ECO:0000256" key="3">
    <source>
        <dbReference type="ARBA" id="ARBA00022452"/>
    </source>
</evidence>
<dbReference type="AlphaFoldDB" id="A0A4Q1KH13"/>
<evidence type="ECO:0000256" key="6">
    <source>
        <dbReference type="ARBA" id="ARBA00022729"/>
    </source>
</evidence>
<dbReference type="InterPro" id="IPR039426">
    <property type="entry name" value="TonB-dep_rcpt-like"/>
</dbReference>
<dbReference type="CDD" id="cd01347">
    <property type="entry name" value="ligand_gated_channel"/>
    <property type="match status" value="1"/>
</dbReference>
<evidence type="ECO:0000313" key="18">
    <source>
        <dbReference type="Proteomes" id="UP000290958"/>
    </source>
</evidence>
<evidence type="ECO:0000256" key="9">
    <source>
        <dbReference type="ARBA" id="ARBA00023077"/>
    </source>
</evidence>
<dbReference type="GO" id="GO:0006826">
    <property type="term" value="P:iron ion transport"/>
    <property type="evidence" value="ECO:0007669"/>
    <property type="project" value="UniProtKB-KW"/>
</dbReference>
<evidence type="ECO:0000256" key="11">
    <source>
        <dbReference type="ARBA" id="ARBA00023237"/>
    </source>
</evidence>
<evidence type="ECO:0000256" key="2">
    <source>
        <dbReference type="ARBA" id="ARBA00022448"/>
    </source>
</evidence>
<accession>A0A4Q1KH13</accession>
<dbReference type="PROSITE" id="PS01156">
    <property type="entry name" value="TONB_DEPENDENT_REC_2"/>
    <property type="match status" value="1"/>
</dbReference>
<evidence type="ECO:0000256" key="12">
    <source>
        <dbReference type="PROSITE-ProRule" id="PRU01360"/>
    </source>
</evidence>
<dbReference type="PROSITE" id="PS52016">
    <property type="entry name" value="TONB_DEPENDENT_REC_3"/>
    <property type="match status" value="1"/>
</dbReference>
<evidence type="ECO:0000256" key="14">
    <source>
        <dbReference type="RuleBase" id="RU003357"/>
    </source>
</evidence>
<evidence type="ECO:0000259" key="16">
    <source>
        <dbReference type="Pfam" id="PF07715"/>
    </source>
</evidence>
<dbReference type="GO" id="GO:0009279">
    <property type="term" value="C:cell outer membrane"/>
    <property type="evidence" value="ECO:0007669"/>
    <property type="project" value="UniProtKB-SubCell"/>
</dbReference>
<keyword evidence="6" id="KW-0732">Signal</keyword>
<comment type="caution">
    <text evidence="17">The sequence shown here is derived from an EMBL/GenBank/DDBJ whole genome shotgun (WGS) entry which is preliminary data.</text>
</comment>
<keyword evidence="17" id="KW-0675">Receptor</keyword>
<organism evidence="17 18">
    <name type="scientific">Sphingobium fluviale</name>
    <dbReference type="NCBI Taxonomy" id="2506423"/>
    <lineage>
        <taxon>Bacteria</taxon>
        <taxon>Pseudomonadati</taxon>
        <taxon>Pseudomonadota</taxon>
        <taxon>Alphaproteobacteria</taxon>
        <taxon>Sphingomonadales</taxon>
        <taxon>Sphingomonadaceae</taxon>
        <taxon>Sphingobium</taxon>
    </lineage>
</organism>
<proteinExistence type="inferred from homology"/>
<comment type="similarity">
    <text evidence="12 14">Belongs to the TonB-dependent receptor family.</text>
</comment>
<dbReference type="InterPro" id="IPR012910">
    <property type="entry name" value="Plug_dom"/>
</dbReference>
<evidence type="ECO:0000256" key="4">
    <source>
        <dbReference type="ARBA" id="ARBA00022496"/>
    </source>
</evidence>
<feature type="domain" description="TonB-dependent receptor plug" evidence="16">
    <location>
        <begin position="99"/>
        <end position="204"/>
    </location>
</feature>
<dbReference type="InterPro" id="IPR000531">
    <property type="entry name" value="Beta-barrel_TonB"/>
</dbReference>
<keyword evidence="4" id="KW-0410">Iron transport</keyword>
<evidence type="ECO:0000256" key="1">
    <source>
        <dbReference type="ARBA" id="ARBA00004571"/>
    </source>
</evidence>
<dbReference type="Proteomes" id="UP000290958">
    <property type="component" value="Unassembled WGS sequence"/>
</dbReference>
<sequence length="793" mass="86095">MQVAITFTLSQPTKFNLYVHPLQGLLMSLTKNRNCEGRPSPHRTKIMGGKQMISKYSTPFVLAALMVPSVAFAQDAASADDAGAIADIVVTAQKRSERLRDIPIAVSALTSEQLKDAQVNDILSVASLAPGLQVSSALGTARVFIRGIGLTNFAAGGESSVAYHVNGVVVARPTAQTTSFYDLERIEVLRGPQGTLYGRNATGGSLNVITKRPTKEFSGYAEVTLGNYSLMTAEGAIGGQILPGLNARLAGRVDRRDGFGKNNVNGGEIDDENINSFRVSLDYVGSDVLGVALTYSRFERNDAGGLFHAIGIGNPLVVPPEIAAGGNFAANTRDLDSEVNIKVRNVIDQASGEVTLNIADDIQIKSLTGYLKQSRFSAGDLNATRVQFLRSDNTDNTKQFTQELQLTWDFNNFKTLFGAYYFHEDIFADTHVQGPVAYTNVLKRPFIVFNGALTSKSYAFFGNVTWNITDQFAFTGGLRYSHDQKDDAGYQQTPTGAVIPLARHGKWSAWTPRFTLEYKPSNRTMIYGTVTRGYKAGVINIGSAGNPVNPEFVWSYEAGVKTDAFDGALSINADVFYTTISDLQVQRPINGTLVTVNAAKATTKGLELEANARLGGGFGFHLNAAYVDAKYDRFDTANSTFAPRVGPAPTNTPIDPVCAVPANTDSRPGCYYNAAGNYLTSAPKYQAETALSYETEFANGWGLRARVQGIYESKKYFNEFNEAIAMQGETFTLNANLRVNLPGDRLYVNFWGRNLTDEYALTFVNVTSRPIGHVRLATLAPPRTFGASLGFKF</sequence>
<keyword evidence="3 12" id="KW-1134">Transmembrane beta strand</keyword>
<evidence type="ECO:0000256" key="8">
    <source>
        <dbReference type="ARBA" id="ARBA00023065"/>
    </source>
</evidence>
<protein>
    <submittedName>
        <fullName evidence="17">TonB-dependent receptor</fullName>
    </submittedName>
</protein>
<dbReference type="EMBL" id="SBKP01000008">
    <property type="protein sequence ID" value="RXR28530.1"/>
    <property type="molecule type" value="Genomic_DNA"/>
</dbReference>
<keyword evidence="11 12" id="KW-0998">Cell outer membrane</keyword>
<keyword evidence="18" id="KW-1185">Reference proteome</keyword>
<dbReference type="Pfam" id="PF00593">
    <property type="entry name" value="TonB_dep_Rec_b-barrel"/>
    <property type="match status" value="1"/>
</dbReference>
<dbReference type="InterPro" id="IPR036942">
    <property type="entry name" value="Beta-barrel_TonB_sf"/>
</dbReference>
<evidence type="ECO:0000256" key="13">
    <source>
        <dbReference type="PROSITE-ProRule" id="PRU10144"/>
    </source>
</evidence>
<dbReference type="Pfam" id="PF07715">
    <property type="entry name" value="Plug"/>
    <property type="match status" value="1"/>
</dbReference>
<evidence type="ECO:0000313" key="17">
    <source>
        <dbReference type="EMBL" id="RXR28530.1"/>
    </source>
</evidence>
<keyword evidence="9 14" id="KW-0798">TonB box</keyword>
<dbReference type="PANTHER" id="PTHR32552:SF81">
    <property type="entry name" value="TONB-DEPENDENT OUTER MEMBRANE RECEPTOR"/>
    <property type="match status" value="1"/>
</dbReference>
<evidence type="ECO:0000256" key="10">
    <source>
        <dbReference type="ARBA" id="ARBA00023136"/>
    </source>
</evidence>
<keyword evidence="2 12" id="KW-0813">Transport</keyword>
<name>A0A4Q1KH13_9SPHN</name>
<evidence type="ECO:0000259" key="15">
    <source>
        <dbReference type="Pfam" id="PF00593"/>
    </source>
</evidence>
<feature type="short sequence motif" description="TonB C-terminal box" evidence="13">
    <location>
        <begin position="776"/>
        <end position="793"/>
    </location>
</feature>
<evidence type="ECO:0000256" key="5">
    <source>
        <dbReference type="ARBA" id="ARBA00022692"/>
    </source>
</evidence>
<keyword evidence="7" id="KW-0408">Iron</keyword>